<dbReference type="InterPro" id="IPR016912">
    <property type="entry name" value="Phage_P2_GpU"/>
</dbReference>
<comment type="caution">
    <text evidence="1">The sequence shown here is derived from an EMBL/GenBank/DDBJ whole genome shotgun (WGS) entry which is preliminary data.</text>
</comment>
<dbReference type="Proteomes" id="UP000441032">
    <property type="component" value="Unassembled WGS sequence"/>
</dbReference>
<protein>
    <submittedName>
        <fullName evidence="1">Oxidoreductase</fullName>
    </submittedName>
</protein>
<reference evidence="1 2" key="1">
    <citation type="submission" date="2019-11" db="EMBL/GenBank/DDBJ databases">
        <title>Phenotypic characterization of an OXA-22 and OXA-60 co-producing Ralstonia pickettii clinical strain.</title>
        <authorList>
            <person name="He F."/>
        </authorList>
    </citation>
    <scope>NUCLEOTIDE SEQUENCE [LARGE SCALE GENOMIC DNA]</scope>
    <source>
        <strain evidence="1 2">PSLESD1</strain>
    </source>
</reference>
<dbReference type="InterPro" id="IPR009734">
    <property type="entry name" value="Myoviridae_GpU"/>
</dbReference>
<gene>
    <name evidence="1" type="ORF">GJQ57_12605</name>
</gene>
<evidence type="ECO:0000313" key="1">
    <source>
        <dbReference type="EMBL" id="MRS99485.1"/>
    </source>
</evidence>
<dbReference type="RefSeq" id="WP_154207049.1">
    <property type="nucleotide sequence ID" value="NZ_WJYN01000004.1"/>
</dbReference>
<accession>A0A7X2LB24</accession>
<dbReference type="Pfam" id="PF06995">
    <property type="entry name" value="Phage_P2_GpU"/>
    <property type="match status" value="1"/>
</dbReference>
<evidence type="ECO:0000313" key="2">
    <source>
        <dbReference type="Proteomes" id="UP000441032"/>
    </source>
</evidence>
<organism evidence="1 2">
    <name type="scientific">Ralstonia pickettii</name>
    <name type="common">Burkholderia pickettii</name>
    <dbReference type="NCBI Taxonomy" id="329"/>
    <lineage>
        <taxon>Bacteria</taxon>
        <taxon>Pseudomonadati</taxon>
        <taxon>Pseudomonadota</taxon>
        <taxon>Betaproteobacteria</taxon>
        <taxon>Burkholderiales</taxon>
        <taxon>Burkholderiaceae</taxon>
        <taxon>Ralstonia</taxon>
    </lineage>
</organism>
<dbReference type="EMBL" id="WJYN01000004">
    <property type="protein sequence ID" value="MRS99485.1"/>
    <property type="molecule type" value="Genomic_DNA"/>
</dbReference>
<proteinExistence type="predicted"/>
<sequence length="140" mass="15486">MMMALGLFVFSLDTAPYSEFQRQVGWRHPGNNRVGRRPSHQFIGPDEETITLSGKLFPELTGGEWTLAALELMADSGDAYTLIEGTGHYYGQFVINNLDTTRTYFFQDGAARACDFTLKLTRVDDGLLSKVASVATGLLQ</sequence>
<dbReference type="PIRSF" id="PIRSF029208">
    <property type="entry name" value="Phage_tail_GPU"/>
    <property type="match status" value="1"/>
</dbReference>
<name>A0A7X2LB24_RALPI</name>
<dbReference type="AlphaFoldDB" id="A0A7X2LB24"/>